<dbReference type="EMBL" id="JAGGJV010000012">
    <property type="protein sequence ID" value="MBP1861799.1"/>
    <property type="molecule type" value="Genomic_DNA"/>
</dbReference>
<dbReference type="InterPro" id="IPR004839">
    <property type="entry name" value="Aminotransferase_I/II_large"/>
</dbReference>
<protein>
    <recommendedName>
        <fullName evidence="7">Aminotransferase</fullName>
        <ecNumber evidence="7">2.6.1.-</ecNumber>
    </recommendedName>
</protein>
<evidence type="ECO:0000256" key="6">
    <source>
        <dbReference type="ARBA" id="ARBA00049185"/>
    </source>
</evidence>
<dbReference type="PROSITE" id="PS00105">
    <property type="entry name" value="AA_TRANSFER_CLASS_1"/>
    <property type="match status" value="1"/>
</dbReference>
<dbReference type="InterPro" id="IPR004838">
    <property type="entry name" value="NHTrfase_class1_PyrdxlP-BS"/>
</dbReference>
<dbReference type="Gene3D" id="3.40.640.10">
    <property type="entry name" value="Type I PLP-dependent aspartate aminotransferase-like (Major domain)"/>
    <property type="match status" value="1"/>
</dbReference>
<evidence type="ECO:0000256" key="5">
    <source>
        <dbReference type="ARBA" id="ARBA00022898"/>
    </source>
</evidence>
<keyword evidence="10" id="KW-1185">Reference proteome</keyword>
<evidence type="ECO:0000313" key="9">
    <source>
        <dbReference type="EMBL" id="MBP1861799.1"/>
    </source>
</evidence>
<evidence type="ECO:0000256" key="2">
    <source>
        <dbReference type="ARBA" id="ARBA00007441"/>
    </source>
</evidence>
<dbReference type="SUPFAM" id="SSF53383">
    <property type="entry name" value="PLP-dependent transferases"/>
    <property type="match status" value="1"/>
</dbReference>
<evidence type="ECO:0000259" key="8">
    <source>
        <dbReference type="Pfam" id="PF00155"/>
    </source>
</evidence>
<evidence type="ECO:0000256" key="4">
    <source>
        <dbReference type="ARBA" id="ARBA00022679"/>
    </source>
</evidence>
<dbReference type="PANTHER" id="PTHR46383">
    <property type="entry name" value="ASPARTATE AMINOTRANSFERASE"/>
    <property type="match status" value="1"/>
</dbReference>
<dbReference type="GO" id="GO:0008483">
    <property type="term" value="F:transaminase activity"/>
    <property type="evidence" value="ECO:0007669"/>
    <property type="project" value="UniProtKB-KW"/>
</dbReference>
<dbReference type="PANTHER" id="PTHR46383:SF1">
    <property type="entry name" value="ASPARTATE AMINOTRANSFERASE"/>
    <property type="match status" value="1"/>
</dbReference>
<dbReference type="EC" id="2.6.1.-" evidence="7"/>
<comment type="catalytic activity">
    <reaction evidence="6">
        <text>L-aspartate + 2-oxoglutarate = oxaloacetate + L-glutamate</text>
        <dbReference type="Rhea" id="RHEA:21824"/>
        <dbReference type="ChEBI" id="CHEBI:16452"/>
        <dbReference type="ChEBI" id="CHEBI:16810"/>
        <dbReference type="ChEBI" id="CHEBI:29985"/>
        <dbReference type="ChEBI" id="CHEBI:29991"/>
        <dbReference type="EC" id="2.6.1.1"/>
    </reaction>
</comment>
<name>A0ABS4EV14_9HYPH</name>
<proteinExistence type="inferred from homology"/>
<comment type="similarity">
    <text evidence="2 7">Belongs to the class-I pyridoxal-phosphate-dependent aminotransferase family.</text>
</comment>
<dbReference type="Pfam" id="PF00155">
    <property type="entry name" value="Aminotran_1_2"/>
    <property type="match status" value="1"/>
</dbReference>
<comment type="caution">
    <text evidence="9">The sequence shown here is derived from an EMBL/GenBank/DDBJ whole genome shotgun (WGS) entry which is preliminary data.</text>
</comment>
<dbReference type="InterPro" id="IPR050596">
    <property type="entry name" value="AspAT/PAT-like"/>
</dbReference>
<reference evidence="9 10" key="1">
    <citation type="submission" date="2021-03" db="EMBL/GenBank/DDBJ databases">
        <title>Genomic Encyclopedia of Type Strains, Phase IV (KMG-IV): sequencing the most valuable type-strain genomes for metagenomic binning, comparative biology and taxonomic classification.</title>
        <authorList>
            <person name="Goeker M."/>
        </authorList>
    </citation>
    <scope>NUCLEOTIDE SEQUENCE [LARGE SCALE GENOMIC DNA]</scope>
    <source>
        <strain evidence="9 10">DSM 26427</strain>
    </source>
</reference>
<dbReference type="InterPro" id="IPR015424">
    <property type="entry name" value="PyrdxlP-dep_Trfase"/>
</dbReference>
<keyword evidence="5" id="KW-0663">Pyridoxal phosphate</keyword>
<evidence type="ECO:0000256" key="1">
    <source>
        <dbReference type="ARBA" id="ARBA00001933"/>
    </source>
</evidence>
<evidence type="ECO:0000313" key="10">
    <source>
        <dbReference type="Proteomes" id="UP000823786"/>
    </source>
</evidence>
<keyword evidence="3 7" id="KW-0032">Aminotransferase</keyword>
<evidence type="ECO:0000256" key="7">
    <source>
        <dbReference type="RuleBase" id="RU000481"/>
    </source>
</evidence>
<dbReference type="CDD" id="cd00609">
    <property type="entry name" value="AAT_like"/>
    <property type="match status" value="1"/>
</dbReference>
<comment type="cofactor">
    <cofactor evidence="1 7">
        <name>pyridoxal 5'-phosphate</name>
        <dbReference type="ChEBI" id="CHEBI:597326"/>
    </cofactor>
</comment>
<evidence type="ECO:0000256" key="3">
    <source>
        <dbReference type="ARBA" id="ARBA00022576"/>
    </source>
</evidence>
<organism evidence="9 10">
    <name type="scientific">Rhizobium herbae</name>
    <dbReference type="NCBI Taxonomy" id="508661"/>
    <lineage>
        <taxon>Bacteria</taxon>
        <taxon>Pseudomonadati</taxon>
        <taxon>Pseudomonadota</taxon>
        <taxon>Alphaproteobacteria</taxon>
        <taxon>Hyphomicrobiales</taxon>
        <taxon>Rhizobiaceae</taxon>
        <taxon>Rhizobium/Agrobacterium group</taxon>
        <taxon>Rhizobium</taxon>
    </lineage>
</organism>
<keyword evidence="4 7" id="KW-0808">Transferase</keyword>
<dbReference type="RefSeq" id="WP_209856529.1">
    <property type="nucleotide sequence ID" value="NZ_JAGGJV010000012.1"/>
</dbReference>
<gene>
    <name evidence="9" type="ORF">J2Z75_005328</name>
</gene>
<dbReference type="Proteomes" id="UP000823786">
    <property type="component" value="Unassembled WGS sequence"/>
</dbReference>
<sequence>MMENSAIVEMQERLLSKRAKTLLHHPQGMGNYFTFKTAIDILGLDWNDVAPGGVYNVTGPGYFDMGYMANHIGPSEAALKAFREASTSEKLAIYPPDCLPELKELVARKKFGRALGPDFEVMGVEGAQGGIGYTYLTFLDEGDEVIVTDPGYFHFVPAAEACGARIVPIELNESNGYKLVPSEVEAAITPRTKMIVVCDPINPFGTVQTREELLAIAEIARRKNIVVFNNVTHNTHQTDPSVQQIPMASLHSQENPMDHVVSVSGMSKGYGMPAIRVGFMAAHPALLRGAFLTKMEITKIHINYPGQYAALAAMQDTAYVAASTETIRRNYAHIQETVERTQGVSIPVSPAYGFCMMIDVSGAGVTAQEVTVGLLKERIAAIPGDGLGDVKAADYLRLNYSHPDIGCFERFREALPKAIEEARAGLYADAVVSFFERAGTERGKTIIAKIRARQQASQILSAAE</sequence>
<feature type="domain" description="Aminotransferase class I/classII large" evidence="8">
    <location>
        <begin position="67"/>
        <end position="402"/>
    </location>
</feature>
<accession>A0ABS4EV14</accession>
<dbReference type="InterPro" id="IPR015421">
    <property type="entry name" value="PyrdxlP-dep_Trfase_major"/>
</dbReference>